<accession>A0A1D6Q3Z5</accession>
<dbReference type="EMBL" id="CM000780">
    <property type="protein sequence ID" value="AQK53278.1"/>
    <property type="molecule type" value="Genomic_DNA"/>
</dbReference>
<evidence type="ECO:0000256" key="1">
    <source>
        <dbReference type="ARBA" id="ARBA00022737"/>
    </source>
</evidence>
<protein>
    <recommendedName>
        <fullName evidence="3">peptidylprolyl isomerase</fullName>
        <ecNumber evidence="3">5.2.1.8</ecNumber>
    </recommendedName>
</protein>
<dbReference type="InterPro" id="IPR046357">
    <property type="entry name" value="PPIase_dom_sf"/>
</dbReference>
<dbReference type="SUPFAM" id="SSF54534">
    <property type="entry name" value="FKBP-like"/>
    <property type="match status" value="1"/>
</dbReference>
<gene>
    <name evidence="4" type="ORF">ZEAMMB73_Zm00001d050931</name>
</gene>
<dbReference type="Gene3D" id="1.25.40.10">
    <property type="entry name" value="Tetratricopeptide repeat domain"/>
    <property type="match status" value="1"/>
</dbReference>
<dbReference type="InterPro" id="IPR001179">
    <property type="entry name" value="PPIase_FKBP_dom"/>
</dbReference>
<keyword evidence="2" id="KW-0802">TPR repeat</keyword>
<dbReference type="EC" id="5.2.1.8" evidence="3"/>
<sequence>MKGEVAVITIPPEYAFGSTQSKQYIAIVPPNSTVVYEVELASFVKESWDVNNEDKIEAAGLKKQEGNALFKLDKYARASKRYEKLQLKQCAACKLKLKDYKEAMNLCTK</sequence>
<dbReference type="Pfam" id="PF00254">
    <property type="entry name" value="FKBP_C"/>
    <property type="match status" value="1"/>
</dbReference>
<dbReference type="AlphaFoldDB" id="A0A1D6Q3Z5"/>
<dbReference type="PROSITE" id="PS50059">
    <property type="entry name" value="FKBP_PPIASE"/>
    <property type="match status" value="1"/>
</dbReference>
<evidence type="ECO:0000313" key="4">
    <source>
        <dbReference type="EMBL" id="AQK53278.1"/>
    </source>
</evidence>
<dbReference type="SUPFAM" id="SSF48452">
    <property type="entry name" value="TPR-like"/>
    <property type="match status" value="1"/>
</dbReference>
<comment type="catalytic activity">
    <reaction evidence="3">
        <text>[protein]-peptidylproline (omega=180) = [protein]-peptidylproline (omega=0)</text>
        <dbReference type="Rhea" id="RHEA:16237"/>
        <dbReference type="Rhea" id="RHEA-COMP:10747"/>
        <dbReference type="Rhea" id="RHEA-COMP:10748"/>
        <dbReference type="ChEBI" id="CHEBI:83833"/>
        <dbReference type="ChEBI" id="CHEBI:83834"/>
        <dbReference type="EC" id="5.2.1.8"/>
    </reaction>
</comment>
<dbReference type="InterPro" id="IPR011990">
    <property type="entry name" value="TPR-like_helical_dom_sf"/>
</dbReference>
<name>A0A1D6Q3Z5_MAIZE</name>
<organism evidence="4">
    <name type="scientific">Zea mays</name>
    <name type="common">Maize</name>
    <dbReference type="NCBI Taxonomy" id="4577"/>
    <lineage>
        <taxon>Eukaryota</taxon>
        <taxon>Viridiplantae</taxon>
        <taxon>Streptophyta</taxon>
        <taxon>Embryophyta</taxon>
        <taxon>Tracheophyta</taxon>
        <taxon>Spermatophyta</taxon>
        <taxon>Magnoliopsida</taxon>
        <taxon>Liliopsida</taxon>
        <taxon>Poales</taxon>
        <taxon>Poaceae</taxon>
        <taxon>PACMAD clade</taxon>
        <taxon>Panicoideae</taxon>
        <taxon>Andropogonodae</taxon>
        <taxon>Andropogoneae</taxon>
        <taxon>Tripsacinae</taxon>
        <taxon>Zea</taxon>
    </lineage>
</organism>
<dbReference type="OMA" id="EYAFGNI"/>
<dbReference type="InterPro" id="IPR050754">
    <property type="entry name" value="FKBP4/5/8-like"/>
</dbReference>
<keyword evidence="3 4" id="KW-0413">Isomerase</keyword>
<dbReference type="Gene3D" id="3.10.50.40">
    <property type="match status" value="1"/>
</dbReference>
<dbReference type="InParanoid" id="A0A1D6Q3Z5"/>
<evidence type="ECO:0000256" key="3">
    <source>
        <dbReference type="PROSITE-ProRule" id="PRU00277"/>
    </source>
</evidence>
<dbReference type="PANTHER" id="PTHR46512">
    <property type="entry name" value="PEPTIDYLPROLYL ISOMERASE"/>
    <property type="match status" value="1"/>
</dbReference>
<dbReference type="SMR" id="A0A1D6Q3Z5"/>
<reference evidence="4" key="1">
    <citation type="submission" date="2015-12" db="EMBL/GenBank/DDBJ databases">
        <title>Update maize B73 reference genome by single molecule sequencing technologies.</title>
        <authorList>
            <consortium name="Maize Genome Sequencing Project"/>
            <person name="Ware D."/>
        </authorList>
    </citation>
    <scope>NUCLEOTIDE SEQUENCE</scope>
    <source>
        <tissue evidence="4">Seedling</tissue>
    </source>
</reference>
<dbReference type="STRING" id="4577.A0A1D6Q3Z5"/>
<dbReference type="PANTHER" id="PTHR46512:SF11">
    <property type="entry name" value="PEPTIDYLPROLYL ISOMERASE"/>
    <property type="match status" value="1"/>
</dbReference>
<keyword evidence="3" id="KW-0697">Rotamase</keyword>
<feature type="non-terminal residue" evidence="4">
    <location>
        <position position="109"/>
    </location>
</feature>
<proteinExistence type="predicted"/>
<keyword evidence="1" id="KW-0677">Repeat</keyword>
<dbReference type="GO" id="GO:0003755">
    <property type="term" value="F:peptidyl-prolyl cis-trans isomerase activity"/>
    <property type="evidence" value="ECO:0007669"/>
    <property type="project" value="UniProtKB-KW"/>
</dbReference>
<evidence type="ECO:0000256" key="2">
    <source>
        <dbReference type="ARBA" id="ARBA00022803"/>
    </source>
</evidence>